<dbReference type="InterPro" id="IPR023370">
    <property type="entry name" value="TrmO-like_N"/>
</dbReference>
<reference evidence="4 5" key="1">
    <citation type="submission" date="2023-09" db="EMBL/GenBank/DDBJ databases">
        <authorList>
            <person name="Rey-Velasco X."/>
        </authorList>
    </citation>
    <scope>NUCLEOTIDE SEQUENCE [LARGE SCALE GENOMIC DNA]</scope>
    <source>
        <strain evidence="4 5">P117</strain>
    </source>
</reference>
<keyword evidence="5" id="KW-1185">Reference proteome</keyword>
<dbReference type="InterPro" id="IPR036413">
    <property type="entry name" value="YaeB-like_sf"/>
</dbReference>
<accession>A0ABU2ZTW6</accession>
<dbReference type="Proteomes" id="UP001253545">
    <property type="component" value="Unassembled WGS sequence"/>
</dbReference>
<dbReference type="Gene3D" id="3.30.2310.10">
    <property type="entry name" value="YaeB-like"/>
    <property type="match status" value="1"/>
</dbReference>
<dbReference type="CDD" id="cd09281">
    <property type="entry name" value="UPF0066"/>
    <property type="match status" value="1"/>
</dbReference>
<dbReference type="Pfam" id="PF01980">
    <property type="entry name" value="TrmO_N"/>
    <property type="match status" value="1"/>
</dbReference>
<evidence type="ECO:0000313" key="5">
    <source>
        <dbReference type="Proteomes" id="UP001253545"/>
    </source>
</evidence>
<keyword evidence="1" id="KW-0949">S-adenosyl-L-methionine</keyword>
<dbReference type="Pfam" id="PF18389">
    <property type="entry name" value="TrmO_C"/>
    <property type="match status" value="1"/>
</dbReference>
<comment type="caution">
    <text evidence="4">The sequence shown here is derived from an EMBL/GenBank/DDBJ whole genome shotgun (WGS) entry which is preliminary data.</text>
</comment>
<feature type="domain" description="TsaA-like" evidence="3">
    <location>
        <begin position="1"/>
        <end position="138"/>
    </location>
</feature>
<dbReference type="SUPFAM" id="SSF118196">
    <property type="entry name" value="YaeB-like"/>
    <property type="match status" value="1"/>
</dbReference>
<dbReference type="Gene3D" id="2.40.30.70">
    <property type="entry name" value="YaeB-like"/>
    <property type="match status" value="1"/>
</dbReference>
<evidence type="ECO:0000256" key="1">
    <source>
        <dbReference type="ARBA" id="ARBA00022691"/>
    </source>
</evidence>
<dbReference type="InterPro" id="IPR041369">
    <property type="entry name" value="TrmO_C"/>
</dbReference>
<dbReference type="PROSITE" id="PS01318">
    <property type="entry name" value="TSAA_1"/>
    <property type="match status" value="1"/>
</dbReference>
<dbReference type="InterPro" id="IPR036414">
    <property type="entry name" value="YaeB_N_sf"/>
</dbReference>
<evidence type="ECO:0000256" key="2">
    <source>
        <dbReference type="ARBA" id="ARBA00033753"/>
    </source>
</evidence>
<gene>
    <name evidence="4" type="primary">tsaA</name>
    <name evidence="4" type="ORF">RM552_13430</name>
</gene>
<sequence>MQAIANIQTPFSQKFAIPRQGNGLSIAKGKIKFLPHIDVMQALDGIDAFSHLWILFVFHDNLAQGYKSKVRPPRLGGNKKMGVFATRSTFRPNAIGMSLVKNLGFEDKELHVSGVDLLNNTPILDIKPYLPYADIENTAQAGYAEEKPTTSLKVNFADSVYDTLDRLSTQHADYLPLLVSVLEQDPRPAYKQQQADNKVYHLALYNSDVHWQVLANQNNSNSQAPSILVTNIKIIK</sequence>
<dbReference type="NCBIfam" id="TIGR00104">
    <property type="entry name" value="tRNA_TsaA"/>
    <property type="match status" value="1"/>
</dbReference>
<dbReference type="PANTHER" id="PTHR12818">
    <property type="entry name" value="TRNA (ADENINE(37)-N6)-METHYLTRANSFERASE"/>
    <property type="match status" value="1"/>
</dbReference>
<dbReference type="PANTHER" id="PTHR12818:SF0">
    <property type="entry name" value="TRNA (ADENINE(37)-N6)-METHYLTRANSFERASE"/>
    <property type="match status" value="1"/>
</dbReference>
<protein>
    <submittedName>
        <fullName evidence="4">tRNA (N6-threonylcarbamoyladenosine(37)-N6)-methyltransferase TrmO</fullName>
    </submittedName>
</protein>
<dbReference type="InterPro" id="IPR023368">
    <property type="entry name" value="UPF0066_cons_site"/>
</dbReference>
<dbReference type="EMBL" id="JAVRHX010000004">
    <property type="protein sequence ID" value="MDT0595851.1"/>
    <property type="molecule type" value="Genomic_DNA"/>
</dbReference>
<name>A0ABU2ZTW6_9ALTE</name>
<organism evidence="4 5">
    <name type="scientific">Glaciecola petra</name>
    <dbReference type="NCBI Taxonomy" id="3075602"/>
    <lineage>
        <taxon>Bacteria</taxon>
        <taxon>Pseudomonadati</taxon>
        <taxon>Pseudomonadota</taxon>
        <taxon>Gammaproteobacteria</taxon>
        <taxon>Alteromonadales</taxon>
        <taxon>Alteromonadaceae</taxon>
        <taxon>Glaciecola</taxon>
    </lineage>
</organism>
<evidence type="ECO:0000259" key="3">
    <source>
        <dbReference type="PROSITE" id="PS51668"/>
    </source>
</evidence>
<comment type="similarity">
    <text evidence="2">Belongs to the tRNA methyltransferase O family.</text>
</comment>
<dbReference type="PROSITE" id="PS51668">
    <property type="entry name" value="TSAA_2"/>
    <property type="match status" value="1"/>
</dbReference>
<evidence type="ECO:0000313" key="4">
    <source>
        <dbReference type="EMBL" id="MDT0595851.1"/>
    </source>
</evidence>
<dbReference type="InterPro" id="IPR040372">
    <property type="entry name" value="YaeB-like"/>
</dbReference>
<proteinExistence type="inferred from homology"/>